<dbReference type="PANTHER" id="PTHR43686:SF1">
    <property type="entry name" value="AMINOTRAN_5 DOMAIN-CONTAINING PROTEIN"/>
    <property type="match status" value="1"/>
</dbReference>
<dbReference type="InterPro" id="IPR000192">
    <property type="entry name" value="Aminotrans_V_dom"/>
</dbReference>
<reference evidence="2" key="1">
    <citation type="journal article" date="2011" name="PLoS Biol.">
        <title>Gene gain and loss during evolution of obligate parasitism in the white rust pathogen of Arabidopsis thaliana.</title>
        <authorList>
            <person name="Kemen E."/>
            <person name="Gardiner A."/>
            <person name="Schultz-Larsen T."/>
            <person name="Kemen A.C."/>
            <person name="Balmuth A.L."/>
            <person name="Robert-Seilaniantz A."/>
            <person name="Bailey K."/>
            <person name="Holub E."/>
            <person name="Studholme D.J."/>
            <person name="Maclean D."/>
            <person name="Jones J.D."/>
        </authorList>
    </citation>
    <scope>NUCLEOTIDE SEQUENCE</scope>
</reference>
<feature type="domain" description="Aminotransferase class V" evidence="1">
    <location>
        <begin position="28"/>
        <end position="442"/>
    </location>
</feature>
<evidence type="ECO:0000259" key="1">
    <source>
        <dbReference type="Pfam" id="PF00266"/>
    </source>
</evidence>
<dbReference type="EMBL" id="FR824294">
    <property type="protein sequence ID" value="CCA24633.1"/>
    <property type="molecule type" value="Genomic_DNA"/>
</dbReference>
<dbReference type="AlphaFoldDB" id="F0WTE3"/>
<dbReference type="Pfam" id="PF00266">
    <property type="entry name" value="Aminotran_5"/>
    <property type="match status" value="1"/>
</dbReference>
<dbReference type="Gene3D" id="3.40.640.10">
    <property type="entry name" value="Type I PLP-dependent aspartate aminotransferase-like (Major domain)"/>
    <property type="match status" value="1"/>
</dbReference>
<dbReference type="Gene3D" id="3.90.1150.10">
    <property type="entry name" value="Aspartate Aminotransferase, domain 1"/>
    <property type="match status" value="1"/>
</dbReference>
<protein>
    <submittedName>
        <fullName evidence="2">Cysteine desulfurase putative</fullName>
    </submittedName>
</protein>
<sequence>MSNNLISANVVGATQTFESPFGRKVVCYADFTASGRAVQKIEDYIQKQVLPLYGNTHTTTSATGNQITAFRHEARHIIAEAVNAKLIDGPNGDSVIFSGSGSTVAINKLVSILGLVPKFGSSNAVIFIGPFEHHSNMLPWRESGAQIVNIPENEEGLVDTCFLERKLKEFAKSILKIGCFSAASNITGLLTDTNALSVLLHRYGALAIYDFASAAPHTVIDMNPVVEGEEKHLVYKDAIFFSGHKFIGGPGTPGVLVLKKKLFSKTSSTSQPGGGTVLYVTVKDHKYLDKNEDREEGGTPDIIGSIRLGLAFRLKQQTGPTEIMRIEREHVQRVRMSLKANKRIVLMGNQDLDQLPIFSFLIRFGNRFLHYNFVCALLNDLFGIQTRGGCACAGPYATSLLGINSSDTQLILKVLTEGLCAFKPGFTRFSLTYFMDDSEIDYILNAIHFVAEHGWKFLSSYRFSMYNATWKHVSELSNLTTRKSLCDLDMDVEISAGPEEDPERDCPASIDAHRIENIKMAHESADTCMRESIACNRGRTSMFNQDGPYPTLRWFLCPDEGLDEAIDEAEMNSLTHAIGPIHPERYRTQRIENNEEEDRVRSRDCYSLAESSMQVRPRRRIRTWISQFSNRIKNNFSSPLKASRHCCDRKACEHLHVK</sequence>
<dbReference type="InterPro" id="IPR015424">
    <property type="entry name" value="PyrdxlP-dep_Trfase"/>
</dbReference>
<gene>
    <name evidence="2" type="primary">AlNc14C249G9622</name>
    <name evidence="2" type="ORF">ALNC14_107770</name>
</gene>
<dbReference type="PANTHER" id="PTHR43686">
    <property type="entry name" value="SULFURTRANSFERASE-RELATED"/>
    <property type="match status" value="1"/>
</dbReference>
<dbReference type="HOGENOM" id="CLU_003433_9_2_1"/>
<organism evidence="2">
    <name type="scientific">Albugo laibachii Nc14</name>
    <dbReference type="NCBI Taxonomy" id="890382"/>
    <lineage>
        <taxon>Eukaryota</taxon>
        <taxon>Sar</taxon>
        <taxon>Stramenopiles</taxon>
        <taxon>Oomycota</taxon>
        <taxon>Peronosporomycetes</taxon>
        <taxon>Albuginales</taxon>
        <taxon>Albuginaceae</taxon>
        <taxon>Albugo</taxon>
    </lineage>
</organism>
<accession>F0WTE3</accession>
<name>F0WTE3_9STRA</name>
<proteinExistence type="predicted"/>
<reference evidence="2" key="2">
    <citation type="submission" date="2011-02" db="EMBL/GenBank/DDBJ databases">
        <authorList>
            <person name="MacLean D."/>
        </authorList>
    </citation>
    <scope>NUCLEOTIDE SEQUENCE</scope>
</reference>
<evidence type="ECO:0000313" key="2">
    <source>
        <dbReference type="EMBL" id="CCA24633.1"/>
    </source>
</evidence>
<dbReference type="InterPro" id="IPR015421">
    <property type="entry name" value="PyrdxlP-dep_Trfase_major"/>
</dbReference>
<dbReference type="SUPFAM" id="SSF53383">
    <property type="entry name" value="PLP-dependent transferases"/>
    <property type="match status" value="1"/>
</dbReference>
<dbReference type="InterPro" id="IPR015422">
    <property type="entry name" value="PyrdxlP-dep_Trfase_small"/>
</dbReference>